<keyword evidence="11" id="KW-0175">Coiled coil</keyword>
<dbReference type="InterPro" id="IPR007695">
    <property type="entry name" value="DNA_mismatch_repair_MutS-lik_N"/>
</dbReference>
<dbReference type="Pfam" id="PF05192">
    <property type="entry name" value="MutS_III"/>
    <property type="match status" value="1"/>
</dbReference>
<dbReference type="Gene3D" id="3.40.1170.10">
    <property type="entry name" value="DNA repair protein MutS, domain I"/>
    <property type="match status" value="1"/>
</dbReference>
<dbReference type="PIRSF" id="PIRSF037677">
    <property type="entry name" value="DNA_mis_repair_Msh6"/>
    <property type="match status" value="1"/>
</dbReference>
<dbReference type="InterPro" id="IPR005748">
    <property type="entry name" value="DNA_mismatch_repair_MutS"/>
</dbReference>
<dbReference type="Pfam" id="PF05190">
    <property type="entry name" value="MutS_IV"/>
    <property type="match status" value="1"/>
</dbReference>
<comment type="similarity">
    <text evidence="1 10">Belongs to the DNA mismatch repair MutS family.</text>
</comment>
<evidence type="ECO:0000313" key="13">
    <source>
        <dbReference type="EMBL" id="QEK39368.1"/>
    </source>
</evidence>
<dbReference type="InterPro" id="IPR016151">
    <property type="entry name" value="DNA_mismatch_repair_MutS_N"/>
</dbReference>
<accession>A0A5C0UH02</accession>
<dbReference type="SUPFAM" id="SSF55271">
    <property type="entry name" value="DNA repair protein MutS, domain I"/>
    <property type="match status" value="1"/>
</dbReference>
<evidence type="ECO:0000256" key="7">
    <source>
        <dbReference type="ARBA" id="ARBA00023204"/>
    </source>
</evidence>
<comment type="function">
    <text evidence="8">This protein is involved in the repair of mismatches in DNA. It is possible that it carries out the mismatch recognition step. This protein has a weak ATPase activity.</text>
</comment>
<feature type="coiled-coil region" evidence="11">
    <location>
        <begin position="524"/>
        <end position="551"/>
    </location>
</feature>
<dbReference type="InterPro" id="IPR000432">
    <property type="entry name" value="DNA_mismatch_repair_MutS_C"/>
</dbReference>
<evidence type="ECO:0000313" key="14">
    <source>
        <dbReference type="Proteomes" id="UP000323844"/>
    </source>
</evidence>
<dbReference type="GO" id="GO:0005524">
    <property type="term" value="F:ATP binding"/>
    <property type="evidence" value="ECO:0007669"/>
    <property type="project" value="UniProtKB-UniRule"/>
</dbReference>
<evidence type="ECO:0000256" key="2">
    <source>
        <dbReference type="ARBA" id="ARBA00021982"/>
    </source>
</evidence>
<dbReference type="SMART" id="SM00533">
    <property type="entry name" value="MUTSd"/>
    <property type="match status" value="1"/>
</dbReference>
<dbReference type="SMART" id="SM00534">
    <property type="entry name" value="MUTSac"/>
    <property type="match status" value="1"/>
</dbReference>
<evidence type="ECO:0000256" key="8">
    <source>
        <dbReference type="ARBA" id="ARBA00024647"/>
    </source>
</evidence>
<feature type="domain" description="DNA mismatch repair proteins mutS family" evidence="12">
    <location>
        <begin position="716"/>
        <end position="732"/>
    </location>
</feature>
<keyword evidence="5" id="KW-0067">ATP-binding</keyword>
<dbReference type="OrthoDB" id="9802448at2"/>
<dbReference type="InterPro" id="IPR045076">
    <property type="entry name" value="MutS"/>
</dbReference>
<dbReference type="InterPro" id="IPR017261">
    <property type="entry name" value="DNA_mismatch_repair_MutS/MSH"/>
</dbReference>
<dbReference type="InterPro" id="IPR036187">
    <property type="entry name" value="DNA_mismatch_repair_MutS_sf"/>
</dbReference>
<dbReference type="Pfam" id="PF00488">
    <property type="entry name" value="MutS_V"/>
    <property type="match status" value="1"/>
</dbReference>
<dbReference type="InterPro" id="IPR007860">
    <property type="entry name" value="DNA_mmatch_repair_MutS_con_dom"/>
</dbReference>
<dbReference type="KEGG" id="snay:FZC37_00185"/>
<evidence type="ECO:0000256" key="4">
    <source>
        <dbReference type="ARBA" id="ARBA00022763"/>
    </source>
</evidence>
<keyword evidence="3 10" id="KW-0547">Nucleotide-binding</keyword>
<dbReference type="Gene3D" id="3.30.420.110">
    <property type="entry name" value="MutS, connector domain"/>
    <property type="match status" value="1"/>
</dbReference>
<dbReference type="PROSITE" id="PS00486">
    <property type="entry name" value="DNA_MISMATCH_REPAIR_2"/>
    <property type="match status" value="1"/>
</dbReference>
<sequence length="835" mass="93907">MNDNMCITEQFKIKYGYYDLNPLMRQYVEVKYKCQDSLLLFRLGDFYELFFEDAVTASKILGVVLTSRDKSTGEIPMCGIPFHSLDNHLCKLVKSGHTVALCEQTESPLEAKKKRGSKALVNRKIVRIFTPGTIIEESMIDTSLPNYLVCVVYDAKLRKCAICFLDFGVREIGVFEVEVAECLQELEKLQPKELIMRKGDIELDEFKEIYDIYKQKLVIYSNSYFDYLKSVRTIEDFYSVSSLSFMGEVSKFQISALGGVLSYIGLVDTNKINLPFPKLMGNDDLMRIDVSTQRNLEIVSSRTSGVSLFSILNCTLTKGGSRLLFKYLKNPSANEVVINNRLQLTQFLYLRVELLDKLRNYLNCISDLDRVLTRIFMNKMVLRDFLSLRNSLLAALKMKELIFKQCGSDIPTLLRELLCNLKVNVSVIDEITSAIQVKDLSSTSSSECFINPSYHSKLGELNEELKSAIAEQNSLRVKYIAMTGIDSIKIQHNNIIGIFLEVPVKHASKVSSYFTHRQTTVNHVRFSTAELTDLEQKMALLRQQLMSVEQLVIDNLACLVRQEEGAINSVASGVSMLDVFIAFAKKAIDENYVMPLVQKQCATMIRQGRHPVVEKVMSEKASHFVPNDCYFTDHERVFVITGPNMGGKSTFMRQVALIVLMAQIGSFVPARSAIIQVVDKLFCRIGAGDDLAMGQSTFMLEMCETAAILSHATERSLVILDEVGRGTSTYDGISIAGSCLEYISKHIGSRCLFATHYQELTQLSESLPNVVNYTLCVRESENSVSFLYSVQKGIADKSYGIHVAQIAGVPKEIVDRAKALLTILQNQGSVLNLKE</sequence>
<dbReference type="GO" id="GO:0006298">
    <property type="term" value="P:mismatch repair"/>
    <property type="evidence" value="ECO:0007669"/>
    <property type="project" value="UniProtKB-UniRule"/>
</dbReference>
<dbReference type="AlphaFoldDB" id="A0A5C0UH02"/>
<dbReference type="GO" id="GO:0030983">
    <property type="term" value="F:mismatched DNA binding"/>
    <property type="evidence" value="ECO:0007669"/>
    <property type="project" value="InterPro"/>
</dbReference>
<dbReference type="InterPro" id="IPR027417">
    <property type="entry name" value="P-loop_NTPase"/>
</dbReference>
<evidence type="ECO:0000256" key="1">
    <source>
        <dbReference type="ARBA" id="ARBA00006271"/>
    </source>
</evidence>
<evidence type="ECO:0000256" key="9">
    <source>
        <dbReference type="NCBIfam" id="TIGR01070"/>
    </source>
</evidence>
<dbReference type="Gene3D" id="3.40.50.300">
    <property type="entry name" value="P-loop containing nucleotide triphosphate hydrolases"/>
    <property type="match status" value="1"/>
</dbReference>
<dbReference type="Proteomes" id="UP000323844">
    <property type="component" value="Chromosome"/>
</dbReference>
<keyword evidence="6 10" id="KW-0238">DNA-binding</keyword>
<dbReference type="Gene3D" id="1.10.1420.10">
    <property type="match status" value="2"/>
</dbReference>
<dbReference type="SUPFAM" id="SSF53150">
    <property type="entry name" value="DNA repair protein MutS, domain II"/>
    <property type="match status" value="1"/>
</dbReference>
<dbReference type="Pfam" id="PF01624">
    <property type="entry name" value="MutS_I"/>
    <property type="match status" value="1"/>
</dbReference>
<evidence type="ECO:0000259" key="12">
    <source>
        <dbReference type="PROSITE" id="PS00486"/>
    </source>
</evidence>
<dbReference type="FunFam" id="3.40.50.300:FF:000870">
    <property type="entry name" value="MutS protein homolog 4"/>
    <property type="match status" value="1"/>
</dbReference>
<dbReference type="NCBIfam" id="NF003810">
    <property type="entry name" value="PRK05399.1"/>
    <property type="match status" value="1"/>
</dbReference>
<dbReference type="SUPFAM" id="SSF52540">
    <property type="entry name" value="P-loop containing nucleoside triphosphate hydrolases"/>
    <property type="match status" value="1"/>
</dbReference>
<organism evidence="13 14">
    <name type="scientific">Candidatus Sneabacter namystus</name>
    <dbReference type="NCBI Taxonomy" id="2601646"/>
    <lineage>
        <taxon>Bacteria</taxon>
        <taxon>Pseudomonadati</taxon>
        <taxon>Pseudomonadota</taxon>
        <taxon>Alphaproteobacteria</taxon>
        <taxon>Rickettsiales</taxon>
        <taxon>Rickettsiaceae</taxon>
        <taxon>Rickettsieae</taxon>
        <taxon>Candidatus Sneabacter</taxon>
    </lineage>
</organism>
<name>A0A5C0UH02_9RICK</name>
<keyword evidence="14" id="KW-1185">Reference proteome</keyword>
<protein>
    <recommendedName>
        <fullName evidence="2 9">DNA mismatch repair protein MutS</fullName>
    </recommendedName>
</protein>
<keyword evidence="4 10" id="KW-0227">DNA damage</keyword>
<evidence type="ECO:0000256" key="3">
    <source>
        <dbReference type="ARBA" id="ARBA00022741"/>
    </source>
</evidence>
<keyword evidence="7 10" id="KW-0234">DNA repair</keyword>
<evidence type="ECO:0000256" key="11">
    <source>
        <dbReference type="SAM" id="Coils"/>
    </source>
</evidence>
<evidence type="ECO:0000256" key="6">
    <source>
        <dbReference type="ARBA" id="ARBA00023125"/>
    </source>
</evidence>
<evidence type="ECO:0000256" key="10">
    <source>
        <dbReference type="RuleBase" id="RU003756"/>
    </source>
</evidence>
<dbReference type="InterPro" id="IPR007861">
    <property type="entry name" value="DNA_mismatch_repair_MutS_clamp"/>
</dbReference>
<dbReference type="NCBIfam" id="TIGR01070">
    <property type="entry name" value="mutS1"/>
    <property type="match status" value="1"/>
</dbReference>
<dbReference type="GO" id="GO:0140664">
    <property type="term" value="F:ATP-dependent DNA damage sensor activity"/>
    <property type="evidence" value="ECO:0007669"/>
    <property type="project" value="InterPro"/>
</dbReference>
<dbReference type="InterPro" id="IPR007696">
    <property type="entry name" value="DNA_mismatch_repair_MutS_core"/>
</dbReference>
<dbReference type="EMBL" id="CP043312">
    <property type="protein sequence ID" value="QEK39368.1"/>
    <property type="molecule type" value="Genomic_DNA"/>
</dbReference>
<dbReference type="CDD" id="cd03284">
    <property type="entry name" value="ABC_MutS1"/>
    <property type="match status" value="1"/>
</dbReference>
<gene>
    <name evidence="13" type="primary">mutS</name>
    <name evidence="13" type="ORF">FZC37_00185</name>
</gene>
<reference evidence="13 14" key="1">
    <citation type="submission" date="2019-08" db="EMBL/GenBank/DDBJ databases">
        <title>Highly reduced genomes of protist endosymbionts show evolutionary convergence.</title>
        <authorList>
            <person name="George E."/>
            <person name="Husnik F."/>
            <person name="Tashyreva D."/>
            <person name="Prokopchuk G."/>
            <person name="Horak A."/>
            <person name="Kwong W.K."/>
            <person name="Lukes J."/>
            <person name="Keeling P.J."/>
        </authorList>
    </citation>
    <scope>NUCLEOTIDE SEQUENCE [LARGE SCALE GENOMIC DNA]</scope>
    <source>
        <strain evidence="13">1621</strain>
    </source>
</reference>
<dbReference type="PANTHER" id="PTHR11361:SF34">
    <property type="entry name" value="DNA MISMATCH REPAIR PROTEIN MSH1, MITOCHONDRIAL"/>
    <property type="match status" value="1"/>
</dbReference>
<dbReference type="InterPro" id="IPR036678">
    <property type="entry name" value="MutS_con_dom_sf"/>
</dbReference>
<proteinExistence type="inferred from homology"/>
<dbReference type="Pfam" id="PF05188">
    <property type="entry name" value="MutS_II"/>
    <property type="match status" value="1"/>
</dbReference>
<dbReference type="PANTHER" id="PTHR11361">
    <property type="entry name" value="DNA MISMATCH REPAIR PROTEIN MUTS FAMILY MEMBER"/>
    <property type="match status" value="1"/>
</dbReference>
<dbReference type="RefSeq" id="WP_148951729.1">
    <property type="nucleotide sequence ID" value="NZ_CP043312.1"/>
</dbReference>
<dbReference type="SUPFAM" id="SSF48334">
    <property type="entry name" value="DNA repair protein MutS, domain III"/>
    <property type="match status" value="1"/>
</dbReference>
<evidence type="ECO:0000256" key="5">
    <source>
        <dbReference type="ARBA" id="ARBA00022840"/>
    </source>
</evidence>